<dbReference type="OrthoDB" id="165342at2759"/>
<dbReference type="GO" id="GO:0009738">
    <property type="term" value="P:abscisic acid-activated signaling pathway"/>
    <property type="evidence" value="ECO:0007669"/>
    <property type="project" value="InterPro"/>
</dbReference>
<dbReference type="SUPFAM" id="SSF52799">
    <property type="entry name" value="(Phosphotyrosine protein) phosphatases II"/>
    <property type="match status" value="1"/>
</dbReference>
<dbReference type="InterPro" id="IPR044212">
    <property type="entry name" value="IBR5-like"/>
</dbReference>
<evidence type="ECO:0000256" key="1">
    <source>
        <dbReference type="ARBA" id="ARBA00022801"/>
    </source>
</evidence>
<dbReference type="SMART" id="SM00195">
    <property type="entry name" value="DSPc"/>
    <property type="match status" value="1"/>
</dbReference>
<evidence type="ECO:0000259" key="5">
    <source>
        <dbReference type="PROSITE" id="PS50056"/>
    </source>
</evidence>
<keyword evidence="1" id="KW-0378">Hydrolase</keyword>
<dbReference type="CDD" id="cd18534">
    <property type="entry name" value="DSP_plant_IBR5-like"/>
    <property type="match status" value="1"/>
</dbReference>
<dbReference type="InterPro" id="IPR000387">
    <property type="entry name" value="Tyr_Pase_dom"/>
</dbReference>
<dbReference type="FunFam" id="3.90.190.10:FF:000079">
    <property type="entry name" value="Protein-tyrosine-phosphatase IBR5"/>
    <property type="match status" value="1"/>
</dbReference>
<keyword evidence="7" id="KW-1185">Reference proteome</keyword>
<dbReference type="GO" id="GO:0033549">
    <property type="term" value="F:MAP kinase phosphatase activity"/>
    <property type="evidence" value="ECO:0007669"/>
    <property type="project" value="InterPro"/>
</dbReference>
<dbReference type="PANTHER" id="PTHR47244:SF1">
    <property type="entry name" value="PROTEIN-TYROSINE-PHOSPHATASE IBR5"/>
    <property type="match status" value="1"/>
</dbReference>
<evidence type="ECO:0000256" key="2">
    <source>
        <dbReference type="ARBA" id="ARBA00022912"/>
    </source>
</evidence>
<keyword evidence="2" id="KW-0904">Protein phosphatase</keyword>
<dbReference type="InterPro" id="IPR029021">
    <property type="entry name" value="Prot-tyrosine_phosphatase-like"/>
</dbReference>
<dbReference type="InterPro" id="IPR016130">
    <property type="entry name" value="Tyr_Pase_AS"/>
</dbReference>
<feature type="domain" description="Tyrosine-protein phosphatase" evidence="4">
    <location>
        <begin position="46"/>
        <end position="182"/>
    </location>
</feature>
<gene>
    <name evidence="6" type="ORF">TSUD_248950</name>
</gene>
<dbReference type="EMBL" id="DF973179">
    <property type="protein sequence ID" value="GAU18193.1"/>
    <property type="molecule type" value="Genomic_DNA"/>
</dbReference>
<name>A0A2Z6M7P8_TRISU</name>
<protein>
    <recommendedName>
        <fullName evidence="8">Tyrosine-protein phosphatase domain-containing protein</fullName>
    </recommendedName>
</protein>
<dbReference type="Proteomes" id="UP000242715">
    <property type="component" value="Unassembled WGS sequence"/>
</dbReference>
<evidence type="ECO:0000313" key="6">
    <source>
        <dbReference type="EMBL" id="GAU18193.1"/>
    </source>
</evidence>
<dbReference type="InterPro" id="IPR000340">
    <property type="entry name" value="Dual-sp_phosphatase_cat-dom"/>
</dbReference>
<reference evidence="7" key="1">
    <citation type="journal article" date="2017" name="Front. Plant Sci.">
        <title>Climate Clever Clovers: New Paradigm to Reduce the Environmental Footprint of Ruminants by Breeding Low Methanogenic Forages Utilizing Haplotype Variation.</title>
        <authorList>
            <person name="Kaur P."/>
            <person name="Appels R."/>
            <person name="Bayer P.E."/>
            <person name="Keeble-Gagnere G."/>
            <person name="Wang J."/>
            <person name="Hirakawa H."/>
            <person name="Shirasawa K."/>
            <person name="Vercoe P."/>
            <person name="Stefanova K."/>
            <person name="Durmic Z."/>
            <person name="Nichols P."/>
            <person name="Revell C."/>
            <person name="Isobe S.N."/>
            <person name="Edwards D."/>
            <person name="Erskine W."/>
        </authorList>
    </citation>
    <scope>NUCLEOTIDE SEQUENCE [LARGE SCALE GENOMIC DNA]</scope>
    <source>
        <strain evidence="7">cv. Daliak</strain>
    </source>
</reference>
<dbReference type="PROSITE" id="PS00383">
    <property type="entry name" value="TYR_PHOSPHATASE_1"/>
    <property type="match status" value="1"/>
</dbReference>
<dbReference type="PANTHER" id="PTHR47244">
    <property type="entry name" value="PROTEIN-TYROSINE-PHOSPHATASE IBR5"/>
    <property type="match status" value="1"/>
</dbReference>
<evidence type="ECO:0008006" key="8">
    <source>
        <dbReference type="Google" id="ProtNLM"/>
    </source>
</evidence>
<dbReference type="InterPro" id="IPR020422">
    <property type="entry name" value="TYR_PHOSPHATASE_DUAL_dom"/>
</dbReference>
<dbReference type="Gene3D" id="3.90.190.10">
    <property type="entry name" value="Protein tyrosine phosphatase superfamily"/>
    <property type="match status" value="1"/>
</dbReference>
<dbReference type="GO" id="GO:0005634">
    <property type="term" value="C:nucleus"/>
    <property type="evidence" value="ECO:0007669"/>
    <property type="project" value="TreeGrafter"/>
</dbReference>
<dbReference type="GO" id="GO:0009734">
    <property type="term" value="P:auxin-activated signaling pathway"/>
    <property type="evidence" value="ECO:0007669"/>
    <property type="project" value="InterPro"/>
</dbReference>
<dbReference type="Pfam" id="PF00782">
    <property type="entry name" value="DSPc"/>
    <property type="match status" value="1"/>
</dbReference>
<dbReference type="PROSITE" id="PS50056">
    <property type="entry name" value="TYR_PHOSPHATASE_2"/>
    <property type="match status" value="1"/>
</dbReference>
<dbReference type="PROSITE" id="PS50054">
    <property type="entry name" value="TYR_PHOSPHATASE_DUAL"/>
    <property type="match status" value="1"/>
</dbReference>
<evidence type="ECO:0000259" key="4">
    <source>
        <dbReference type="PROSITE" id="PS50054"/>
    </source>
</evidence>
<evidence type="ECO:0000256" key="3">
    <source>
        <dbReference type="SAM" id="MobiDB-lite"/>
    </source>
</evidence>
<evidence type="ECO:0000313" key="7">
    <source>
        <dbReference type="Proteomes" id="UP000242715"/>
    </source>
</evidence>
<organism evidence="6 7">
    <name type="scientific">Trifolium subterraneum</name>
    <name type="common">Subterranean clover</name>
    <dbReference type="NCBI Taxonomy" id="3900"/>
    <lineage>
        <taxon>Eukaryota</taxon>
        <taxon>Viridiplantae</taxon>
        <taxon>Streptophyta</taxon>
        <taxon>Embryophyta</taxon>
        <taxon>Tracheophyta</taxon>
        <taxon>Spermatophyta</taxon>
        <taxon>Magnoliopsida</taxon>
        <taxon>eudicotyledons</taxon>
        <taxon>Gunneridae</taxon>
        <taxon>Pentapetalae</taxon>
        <taxon>rosids</taxon>
        <taxon>fabids</taxon>
        <taxon>Fabales</taxon>
        <taxon>Fabaceae</taxon>
        <taxon>Papilionoideae</taxon>
        <taxon>50 kb inversion clade</taxon>
        <taxon>NPAAA clade</taxon>
        <taxon>Hologalegina</taxon>
        <taxon>IRL clade</taxon>
        <taxon>Trifolieae</taxon>
        <taxon>Trifolium</taxon>
    </lineage>
</organism>
<accession>A0A2Z6M7P8</accession>
<proteinExistence type="predicted"/>
<dbReference type="AlphaFoldDB" id="A0A2Z6M7P8"/>
<feature type="region of interest" description="Disordered" evidence="3">
    <location>
        <begin position="243"/>
        <end position="267"/>
    </location>
</feature>
<sequence>MRKRERENPCGVCGHYHKYEEGEVCSICGHRVPVGSEKSSIQVSAFPSVILPEFLYLGSYDNASRSELLKTQGISRILNTVPSCQNLYKNSFTYHCLPDDKTFQFDEANQFLEQCEKDKERVLVHCMSGKSRSPAVVIGYLMKSRGWRLAQSYQWVKERRTSVELSEGAYQQLQEYEQKLFGSVGNSMLSAGFPPVAGPSSISFGFPKTNEIPQLPAFGCTTTPSIFARAPSNIAPSDFTFGAGQNATGNPFNTNPSNPNATDIQMD</sequence>
<feature type="domain" description="Tyrosine specific protein phosphatases" evidence="5">
    <location>
        <begin position="105"/>
        <end position="171"/>
    </location>
</feature>